<dbReference type="RefSeq" id="WP_123919397.1">
    <property type="nucleotide sequence ID" value="NZ_RKRA01000001.1"/>
</dbReference>
<dbReference type="InterPro" id="IPR027051">
    <property type="entry name" value="XdhC_Rossmann_dom"/>
</dbReference>
<dbReference type="Gene3D" id="3.40.50.720">
    <property type="entry name" value="NAD(P)-binding Rossmann-like Domain"/>
    <property type="match status" value="1"/>
</dbReference>
<comment type="caution">
    <text evidence="3">The sequence shown here is derived from an EMBL/GenBank/DDBJ whole genome shotgun (WGS) entry which is preliminary data.</text>
</comment>
<gene>
    <name evidence="3" type="ORF">EDD32_3419</name>
</gene>
<evidence type="ECO:0000259" key="1">
    <source>
        <dbReference type="Pfam" id="PF02625"/>
    </source>
</evidence>
<keyword evidence="4" id="KW-1185">Reference proteome</keyword>
<dbReference type="InterPro" id="IPR052698">
    <property type="entry name" value="MoCofactor_Util/Proc"/>
</dbReference>
<feature type="domain" description="XdhC Rossmann" evidence="2">
    <location>
        <begin position="109"/>
        <end position="257"/>
    </location>
</feature>
<dbReference type="NCBIfam" id="TIGR02964">
    <property type="entry name" value="xanthine_xdhC"/>
    <property type="match status" value="1"/>
</dbReference>
<dbReference type="PANTHER" id="PTHR30388">
    <property type="entry name" value="ALDEHYDE OXIDOREDUCTASE MOLYBDENUM COFACTOR ASSEMBLY PROTEIN"/>
    <property type="match status" value="1"/>
</dbReference>
<dbReference type="PANTHER" id="PTHR30388:SF6">
    <property type="entry name" value="XANTHINE DEHYDROGENASE SUBUNIT A-RELATED"/>
    <property type="match status" value="1"/>
</dbReference>
<evidence type="ECO:0000313" key="4">
    <source>
        <dbReference type="Proteomes" id="UP000280726"/>
    </source>
</evidence>
<evidence type="ECO:0000313" key="3">
    <source>
        <dbReference type="EMBL" id="RPF28870.1"/>
    </source>
</evidence>
<dbReference type="InterPro" id="IPR036291">
    <property type="entry name" value="NAD(P)-bd_dom_sf"/>
</dbReference>
<protein>
    <submittedName>
        <fullName evidence="3">Molybdenum cofactor sulfurylase</fullName>
    </submittedName>
</protein>
<organism evidence="3 4">
    <name type="scientific">Georgenia muralis</name>
    <dbReference type="NCBI Taxonomy" id="154117"/>
    <lineage>
        <taxon>Bacteria</taxon>
        <taxon>Bacillati</taxon>
        <taxon>Actinomycetota</taxon>
        <taxon>Actinomycetes</taxon>
        <taxon>Micrococcales</taxon>
        <taxon>Bogoriellaceae</taxon>
        <taxon>Georgenia</taxon>
    </lineage>
</organism>
<feature type="domain" description="XdhC- CoxI" evidence="1">
    <location>
        <begin position="11"/>
        <end position="77"/>
    </location>
</feature>
<dbReference type="SUPFAM" id="SSF51735">
    <property type="entry name" value="NAD(P)-binding Rossmann-fold domains"/>
    <property type="match status" value="1"/>
</dbReference>
<dbReference type="Pfam" id="PF02625">
    <property type="entry name" value="XdhC_CoxI"/>
    <property type="match status" value="1"/>
</dbReference>
<dbReference type="Proteomes" id="UP000280726">
    <property type="component" value="Unassembled WGS sequence"/>
</dbReference>
<dbReference type="EMBL" id="RKRA01000001">
    <property type="protein sequence ID" value="RPF28870.1"/>
    <property type="molecule type" value="Genomic_DNA"/>
</dbReference>
<dbReference type="OrthoDB" id="61481at2"/>
<accession>A0A3N4ZC52</accession>
<dbReference type="Pfam" id="PF13478">
    <property type="entry name" value="XdhC_C"/>
    <property type="match status" value="1"/>
</dbReference>
<evidence type="ECO:0000259" key="2">
    <source>
        <dbReference type="Pfam" id="PF13478"/>
    </source>
</evidence>
<dbReference type="AlphaFoldDB" id="A0A3N4ZC52"/>
<name>A0A3N4ZC52_9MICO</name>
<reference evidence="3 4" key="1">
    <citation type="submission" date="2018-11" db="EMBL/GenBank/DDBJ databases">
        <title>Sequencing the genomes of 1000 actinobacteria strains.</title>
        <authorList>
            <person name="Klenk H.-P."/>
        </authorList>
    </citation>
    <scope>NUCLEOTIDE SEQUENCE [LARGE SCALE GENOMIC DNA]</scope>
    <source>
        <strain evidence="3 4">DSM 14418</strain>
    </source>
</reference>
<dbReference type="InterPro" id="IPR003777">
    <property type="entry name" value="XdhC_CoxI"/>
</dbReference>
<dbReference type="InterPro" id="IPR014308">
    <property type="entry name" value="Xanthine_DH_XdhC"/>
</dbReference>
<proteinExistence type="predicted"/>
<sequence>MDWLEAVQSLRADARPGVLVTVTAVRGHAPREAGAKMVVARGATWDSVGGGNLEATVVDRARAMIDEGATAPETLTFALNDHAENRHGRQCCGGEVSVLLEPLRTAPTVAVFGVGHVGLELARILSRLRLDLHLVDSRAEQLDPLRLADVTGGHASVTVHHAVAPETVLRALPAGSHVLVMTHDHAEDLLLCDAALRRGDLDVGLIGSRAKWSRFRVRLRAEGHDDAVISTITCPIGLPTITGKAPAVIAVSVAADLLQTIEREAGAAGPAHVLARADRAAPAAPAPAEGRRA</sequence>